<dbReference type="Proteomes" id="UP000219338">
    <property type="component" value="Unassembled WGS sequence"/>
</dbReference>
<dbReference type="OMA" id="KFHEWED"/>
<evidence type="ECO:0008006" key="3">
    <source>
        <dbReference type="Google" id="ProtNLM"/>
    </source>
</evidence>
<dbReference type="EMBL" id="FUEG01000013">
    <property type="protein sequence ID" value="SJL11167.1"/>
    <property type="molecule type" value="Genomic_DNA"/>
</dbReference>
<evidence type="ECO:0000313" key="1">
    <source>
        <dbReference type="EMBL" id="SJL11167.1"/>
    </source>
</evidence>
<gene>
    <name evidence="1" type="ORF">ARMOST_14570</name>
</gene>
<sequence length="567" mass="64296">MQSTPTALEEILARHEWISTFTHPPDVAFLLRTNDVPSPLQSTGLKASLESLKTALAELQSDLDLLHNATAVLQSQMSRLQSFEDGYKAALSPIRRIPLEITMEILRLSWEHDNLGSCFPGRHVSGFNVFTVQEGPWHLGQVCRLWRNIIEILCPELWAAVAVDIPLRFVRRASLKTDALVEMLRVVLERSRNYPPDFYLELYDDEVGALQTKVMERCFHILVAHSKRWRAIEIVIPPALLPQLSLIRGKTDCLRDIYIYCSRADPQSGDIHAFEIAPKLEKLYFKGLPPEVNIHFPVDNLVSFSDERPFAGDRWTPKYLDIIRSAPKLRSFSYNDYGIDPISTPFSAPGVMSRSVEELSVSSPSFMRSLVLPSLKGFTLTTGYHILRTGHELIKCPVDALSALHEMLVQSQCFLTRLHLIDVVLNDDLANIIRLMPGLRDFVIKFHEWEDDYDPIMVSLVTQLSETNLVDGSLQHTTVPSLQELGIYLYSLHYTHVSFIDSTFVDMVASRVRCRSDARRLARLDLLVRGSGWSYEINEVALNSLRGEGLELHFSRNDGDPGTDSDE</sequence>
<keyword evidence="2" id="KW-1185">Reference proteome</keyword>
<evidence type="ECO:0000313" key="2">
    <source>
        <dbReference type="Proteomes" id="UP000219338"/>
    </source>
</evidence>
<organism evidence="1 2">
    <name type="scientific">Armillaria ostoyae</name>
    <name type="common">Armillaria root rot fungus</name>
    <dbReference type="NCBI Taxonomy" id="47428"/>
    <lineage>
        <taxon>Eukaryota</taxon>
        <taxon>Fungi</taxon>
        <taxon>Dikarya</taxon>
        <taxon>Basidiomycota</taxon>
        <taxon>Agaricomycotina</taxon>
        <taxon>Agaricomycetes</taxon>
        <taxon>Agaricomycetidae</taxon>
        <taxon>Agaricales</taxon>
        <taxon>Marasmiineae</taxon>
        <taxon>Physalacriaceae</taxon>
        <taxon>Armillaria</taxon>
    </lineage>
</organism>
<accession>A0A284RQX2</accession>
<name>A0A284RQX2_ARMOS</name>
<dbReference type="AlphaFoldDB" id="A0A284RQX2"/>
<dbReference type="OrthoDB" id="3365698at2759"/>
<dbReference type="STRING" id="47428.A0A284RQX2"/>
<proteinExistence type="predicted"/>
<protein>
    <recommendedName>
        <fullName evidence="3">F-box domain-containing protein</fullName>
    </recommendedName>
</protein>
<reference evidence="2" key="1">
    <citation type="journal article" date="2017" name="Nat. Ecol. Evol.">
        <title>Genome expansion and lineage-specific genetic innovations in the forest pathogenic fungi Armillaria.</title>
        <authorList>
            <person name="Sipos G."/>
            <person name="Prasanna A.N."/>
            <person name="Walter M.C."/>
            <person name="O'Connor E."/>
            <person name="Balint B."/>
            <person name="Krizsan K."/>
            <person name="Kiss B."/>
            <person name="Hess J."/>
            <person name="Varga T."/>
            <person name="Slot J."/>
            <person name="Riley R."/>
            <person name="Boka B."/>
            <person name="Rigling D."/>
            <person name="Barry K."/>
            <person name="Lee J."/>
            <person name="Mihaltcheva S."/>
            <person name="LaButti K."/>
            <person name="Lipzen A."/>
            <person name="Waldron R."/>
            <person name="Moloney N.M."/>
            <person name="Sperisen C."/>
            <person name="Kredics L."/>
            <person name="Vagvoelgyi C."/>
            <person name="Patrignani A."/>
            <person name="Fitzpatrick D."/>
            <person name="Nagy I."/>
            <person name="Doyle S."/>
            <person name="Anderson J.B."/>
            <person name="Grigoriev I.V."/>
            <person name="Gueldener U."/>
            <person name="Muensterkoetter M."/>
            <person name="Nagy L.G."/>
        </authorList>
    </citation>
    <scope>NUCLEOTIDE SEQUENCE [LARGE SCALE GENOMIC DNA]</scope>
    <source>
        <strain evidence="2">C18/9</strain>
    </source>
</reference>